<evidence type="ECO:0000256" key="7">
    <source>
        <dbReference type="ARBA" id="ARBA00023002"/>
    </source>
</evidence>
<evidence type="ECO:0000256" key="6">
    <source>
        <dbReference type="ARBA" id="ARBA00022989"/>
    </source>
</evidence>
<sequence length="493" mass="55800">MDLLLLLLAVSLVTLSLPLFFLILTYRAKSREDVVSKNHRLPPGRYGWPVVGETLEFLYGKPEKFVSERMRKYSSSVFKTNILGERVAVLCGPDGNKFIFSNEQKLFTEWRPHSMQKLMRSYEARASSQPPPPPNPSESKTKVLRQPGFLKPEALSRFMAQMDATARQQMELYWEGRKEVAVFPLAKTFTLSLASHFFLGLADHQLGRITRLAGEFDDVSVGLHCIPWKIPGTVFYRASKGASAIRKELLLIIKEKKAALDRGEKTPDILSFMILATDPGSGRFMPENEIADKMMGLLTAGYNTVASAITFLMKFVGEQPHIYHQILIEQKTIAESKGTGEFLAWEDIQKMRYSWNVACETLRLAPPLQGTFREALIDISYGGFIIPKGWKVYWTVSTTNKDPKYFPNPEVFDPNRYGEGGSALPPYTYVPFGGGPRLCPGKEYARLAIMTFLHNVVRRFKWEVVDPTEEMIEDMIPTPSKGLPVRLIPQAMQ</sequence>
<dbReference type="GO" id="GO:0004497">
    <property type="term" value="F:monooxygenase activity"/>
    <property type="evidence" value="ECO:0007669"/>
    <property type="project" value="UniProtKB-KW"/>
</dbReference>
<dbReference type="InterPro" id="IPR002401">
    <property type="entry name" value="Cyt_P450_E_grp-I"/>
</dbReference>
<feature type="binding site" description="axial binding residue" evidence="9">
    <location>
        <position position="439"/>
    </location>
    <ligand>
        <name>heme</name>
        <dbReference type="ChEBI" id="CHEBI:30413"/>
    </ligand>
    <ligandPart>
        <name>Fe</name>
        <dbReference type="ChEBI" id="CHEBI:18248"/>
    </ligandPart>
</feature>
<dbReference type="Gene3D" id="1.10.630.10">
    <property type="entry name" value="Cytochrome P450"/>
    <property type="match status" value="1"/>
</dbReference>
<protein>
    <recommendedName>
        <fullName evidence="14">Cytochrome P450</fullName>
    </recommendedName>
</protein>
<dbReference type="GO" id="GO:0005506">
    <property type="term" value="F:iron ion binding"/>
    <property type="evidence" value="ECO:0007669"/>
    <property type="project" value="InterPro"/>
</dbReference>
<evidence type="ECO:0000256" key="11">
    <source>
        <dbReference type="SAM" id="MobiDB-lite"/>
    </source>
</evidence>
<reference evidence="12 13" key="1">
    <citation type="journal article" date="2023" name="Hortic Res">
        <title>Pangenome of water caltrop reveals structural variations and asymmetric subgenome divergence after allopolyploidization.</title>
        <authorList>
            <person name="Zhang X."/>
            <person name="Chen Y."/>
            <person name="Wang L."/>
            <person name="Yuan Y."/>
            <person name="Fang M."/>
            <person name="Shi L."/>
            <person name="Lu R."/>
            <person name="Comes H.P."/>
            <person name="Ma Y."/>
            <person name="Chen Y."/>
            <person name="Huang G."/>
            <person name="Zhou Y."/>
            <person name="Zheng Z."/>
            <person name="Qiu Y."/>
        </authorList>
    </citation>
    <scope>NUCLEOTIDE SEQUENCE [LARGE SCALE GENOMIC DNA]</scope>
    <source>
        <tissue evidence="12">Roots</tissue>
    </source>
</reference>
<evidence type="ECO:0000256" key="4">
    <source>
        <dbReference type="ARBA" id="ARBA00022692"/>
    </source>
</evidence>
<dbReference type="FunFam" id="1.10.630.10:FF:000022">
    <property type="entry name" value="Taxadiene 5-alpha hydroxylase"/>
    <property type="match status" value="1"/>
</dbReference>
<name>A0AAN7JTR3_9MYRT</name>
<dbReference type="InterPro" id="IPR036396">
    <property type="entry name" value="Cyt_P450_sf"/>
</dbReference>
<evidence type="ECO:0000256" key="3">
    <source>
        <dbReference type="ARBA" id="ARBA00010617"/>
    </source>
</evidence>
<evidence type="ECO:0000256" key="9">
    <source>
        <dbReference type="PIRSR" id="PIRSR602401-1"/>
    </source>
</evidence>
<dbReference type="GO" id="GO:0020037">
    <property type="term" value="F:heme binding"/>
    <property type="evidence" value="ECO:0007669"/>
    <property type="project" value="InterPro"/>
</dbReference>
<organism evidence="12 13">
    <name type="scientific">Trapa incisa</name>
    <dbReference type="NCBI Taxonomy" id="236973"/>
    <lineage>
        <taxon>Eukaryota</taxon>
        <taxon>Viridiplantae</taxon>
        <taxon>Streptophyta</taxon>
        <taxon>Embryophyta</taxon>
        <taxon>Tracheophyta</taxon>
        <taxon>Spermatophyta</taxon>
        <taxon>Magnoliopsida</taxon>
        <taxon>eudicotyledons</taxon>
        <taxon>Gunneridae</taxon>
        <taxon>Pentapetalae</taxon>
        <taxon>rosids</taxon>
        <taxon>malvids</taxon>
        <taxon>Myrtales</taxon>
        <taxon>Lythraceae</taxon>
        <taxon>Trapa</taxon>
    </lineage>
</organism>
<gene>
    <name evidence="12" type="ORF">SAY87_021775</name>
</gene>
<comment type="cofactor">
    <cofactor evidence="1 9">
        <name>heme</name>
        <dbReference type="ChEBI" id="CHEBI:30413"/>
    </cofactor>
</comment>
<keyword evidence="6" id="KW-1133">Transmembrane helix</keyword>
<keyword evidence="4" id="KW-0812">Transmembrane</keyword>
<comment type="similarity">
    <text evidence="3 10">Belongs to the cytochrome P450 family.</text>
</comment>
<keyword evidence="5 9" id="KW-0479">Metal-binding</keyword>
<dbReference type="PRINTS" id="PR00463">
    <property type="entry name" value="EP450I"/>
</dbReference>
<accession>A0AAN7JTR3</accession>
<keyword evidence="7 10" id="KW-0560">Oxidoreductase</keyword>
<dbReference type="GO" id="GO:0016125">
    <property type="term" value="P:sterol metabolic process"/>
    <property type="evidence" value="ECO:0007669"/>
    <property type="project" value="TreeGrafter"/>
</dbReference>
<evidence type="ECO:0000256" key="10">
    <source>
        <dbReference type="RuleBase" id="RU000461"/>
    </source>
</evidence>
<dbReference type="GO" id="GO:0016020">
    <property type="term" value="C:membrane"/>
    <property type="evidence" value="ECO:0007669"/>
    <property type="project" value="UniProtKB-SubCell"/>
</dbReference>
<evidence type="ECO:0000313" key="13">
    <source>
        <dbReference type="Proteomes" id="UP001345219"/>
    </source>
</evidence>
<dbReference type="Pfam" id="PF00067">
    <property type="entry name" value="p450"/>
    <property type="match status" value="1"/>
</dbReference>
<comment type="subcellular location">
    <subcellularLocation>
        <location evidence="2">Membrane</location>
        <topology evidence="2">Single-pass membrane protein</topology>
    </subcellularLocation>
</comment>
<evidence type="ECO:0000313" key="12">
    <source>
        <dbReference type="EMBL" id="KAK4752977.1"/>
    </source>
</evidence>
<dbReference type="PROSITE" id="PS00086">
    <property type="entry name" value="CYTOCHROME_P450"/>
    <property type="match status" value="1"/>
</dbReference>
<dbReference type="CDD" id="cd11043">
    <property type="entry name" value="CYP90-like"/>
    <property type="match status" value="1"/>
</dbReference>
<dbReference type="Proteomes" id="UP001345219">
    <property type="component" value="Chromosome 16"/>
</dbReference>
<keyword evidence="13" id="KW-1185">Reference proteome</keyword>
<keyword evidence="6" id="KW-0472">Membrane</keyword>
<dbReference type="EMBL" id="JAXIOK010000016">
    <property type="protein sequence ID" value="KAK4752977.1"/>
    <property type="molecule type" value="Genomic_DNA"/>
</dbReference>
<evidence type="ECO:0000256" key="8">
    <source>
        <dbReference type="ARBA" id="ARBA00023004"/>
    </source>
</evidence>
<comment type="caution">
    <text evidence="12">The sequence shown here is derived from an EMBL/GenBank/DDBJ whole genome shotgun (WGS) entry which is preliminary data.</text>
</comment>
<dbReference type="InterPro" id="IPR001128">
    <property type="entry name" value="Cyt_P450"/>
</dbReference>
<evidence type="ECO:0000256" key="1">
    <source>
        <dbReference type="ARBA" id="ARBA00001971"/>
    </source>
</evidence>
<dbReference type="SUPFAM" id="SSF48264">
    <property type="entry name" value="Cytochrome P450"/>
    <property type="match status" value="1"/>
</dbReference>
<dbReference type="GO" id="GO:0016705">
    <property type="term" value="F:oxidoreductase activity, acting on paired donors, with incorporation or reduction of molecular oxygen"/>
    <property type="evidence" value="ECO:0007669"/>
    <property type="project" value="InterPro"/>
</dbReference>
<dbReference type="InterPro" id="IPR017972">
    <property type="entry name" value="Cyt_P450_CS"/>
</dbReference>
<feature type="region of interest" description="Disordered" evidence="11">
    <location>
        <begin position="121"/>
        <end position="143"/>
    </location>
</feature>
<evidence type="ECO:0000256" key="2">
    <source>
        <dbReference type="ARBA" id="ARBA00004167"/>
    </source>
</evidence>
<proteinExistence type="inferred from homology"/>
<evidence type="ECO:0008006" key="14">
    <source>
        <dbReference type="Google" id="ProtNLM"/>
    </source>
</evidence>
<keyword evidence="10" id="KW-0503">Monooxygenase</keyword>
<keyword evidence="8 9" id="KW-0408">Iron</keyword>
<dbReference type="PANTHER" id="PTHR24286">
    <property type="entry name" value="CYTOCHROME P450 26"/>
    <property type="match status" value="1"/>
</dbReference>
<dbReference type="PANTHER" id="PTHR24286:SF88">
    <property type="entry name" value="BETA-AMYRIN 28-OXIDASE-LIKE"/>
    <property type="match status" value="1"/>
</dbReference>
<dbReference type="PRINTS" id="PR00385">
    <property type="entry name" value="P450"/>
</dbReference>
<evidence type="ECO:0000256" key="5">
    <source>
        <dbReference type="ARBA" id="ARBA00022723"/>
    </source>
</evidence>
<keyword evidence="9 10" id="KW-0349">Heme</keyword>
<dbReference type="AlphaFoldDB" id="A0AAN7JTR3"/>